<dbReference type="AlphaFoldDB" id="A0A2N8ZDD9"/>
<dbReference type="PANTHER" id="PTHR43140">
    <property type="entry name" value="TYPE-1 RESTRICTION ENZYME ECOKI SPECIFICITY PROTEIN"/>
    <property type="match status" value="1"/>
</dbReference>
<evidence type="ECO:0000256" key="3">
    <source>
        <dbReference type="ARBA" id="ARBA00023125"/>
    </source>
</evidence>
<evidence type="ECO:0000313" key="6">
    <source>
        <dbReference type="Proteomes" id="UP000235828"/>
    </source>
</evidence>
<evidence type="ECO:0000256" key="1">
    <source>
        <dbReference type="ARBA" id="ARBA00010923"/>
    </source>
</evidence>
<protein>
    <submittedName>
        <fullName evidence="5">Restriction modification system DNA specificity domain protein</fullName>
    </submittedName>
</protein>
<name>A0A2N8ZDD9_9VIBR</name>
<reference evidence="5 6" key="1">
    <citation type="submission" date="2017-10" db="EMBL/GenBank/DDBJ databases">
        <authorList>
            <person name="Banno H."/>
            <person name="Chua N.-H."/>
        </authorList>
    </citation>
    <scope>NUCLEOTIDE SEQUENCE [LARGE SCALE GENOMIC DNA]</scope>
    <source>
        <strain evidence="5">Vibrio tapetis CECT4600</strain>
    </source>
</reference>
<comment type="similarity">
    <text evidence="1">Belongs to the type-I restriction system S methylase family.</text>
</comment>
<sequence length="592" mass="66059">MSAEQTSMNQLITDNIDVWTSTVKTKSASGRGSSKKRELYGVKKLRELILELAVRGKLVPQEPTDEPASVLLERIAEEKEQLVKDKTISRTKALPALLDEDIPNDLPKGWSMVRLGNLTSKLGSGSTPRGGKNVYTTEGIPFLRSQNVRNEGIKLDDIAYIPVEVHQKMDKTKVIPSDVLLNITGASLGRSTVFPESLVEANVSQHVTIIRLIERQMSQFVHLGILSPMVQKLVWGRQVGMAIEGLSKKVLEMFEFPVPPLEEQHRIIAKVDELMTLCDQLEQQTEASIEAHQVLVTTLLDTLTNSADAEELMQNWARISEHFDTLFTTEASIDQLKQTILQLAVMGKLVPQDPNDEPAAKLLERIAEEKAQLIKEKKIKKQKALPQIADDEKPFELPKGWEWCRFGELGYDLGGGTPSKGNSEYWGGSIPWVSPKDMKRDYIESAIDSVTEKAVLETTIKLIPENSLLMVVRGMILAHSFPVALTKKPVVINQDMKALIYNYIEPEFLLVVMKGIKNEMVDLVDRSSHGTCKLVSDKLWSVVLAVPPLSQQRQIVKKANELLGICEQLKGSLKESQTTQLHLTDAIVEQAV</sequence>
<dbReference type="InterPro" id="IPR051212">
    <property type="entry name" value="Type-I_RE_S_subunit"/>
</dbReference>
<dbReference type="GO" id="GO:0009307">
    <property type="term" value="P:DNA restriction-modification system"/>
    <property type="evidence" value="ECO:0007669"/>
    <property type="project" value="UniProtKB-KW"/>
</dbReference>
<dbReference type="OrthoDB" id="398435at2"/>
<dbReference type="InterPro" id="IPR044946">
    <property type="entry name" value="Restrct_endonuc_typeI_TRD_sf"/>
</dbReference>
<evidence type="ECO:0000256" key="2">
    <source>
        <dbReference type="ARBA" id="ARBA00022747"/>
    </source>
</evidence>
<feature type="domain" description="Type I restriction modification DNA specificity" evidence="4">
    <location>
        <begin position="107"/>
        <end position="290"/>
    </location>
</feature>
<dbReference type="KEGG" id="vta:A1943"/>
<dbReference type="Gene3D" id="3.90.220.20">
    <property type="entry name" value="DNA methylase specificity domains"/>
    <property type="match status" value="2"/>
</dbReference>
<proteinExistence type="inferred from homology"/>
<accession>A0A2N8ZDD9</accession>
<dbReference type="REBASE" id="227945">
    <property type="entry name" value="S.Vta4600ORF1944P"/>
</dbReference>
<keyword evidence="2" id="KW-0680">Restriction system</keyword>
<dbReference type="PANTHER" id="PTHR43140:SF1">
    <property type="entry name" value="TYPE I RESTRICTION ENZYME ECOKI SPECIFICITY SUBUNIT"/>
    <property type="match status" value="1"/>
</dbReference>
<dbReference type="Pfam" id="PF01420">
    <property type="entry name" value="Methylase_S"/>
    <property type="match status" value="2"/>
</dbReference>
<evidence type="ECO:0000313" key="5">
    <source>
        <dbReference type="EMBL" id="SON49922.1"/>
    </source>
</evidence>
<keyword evidence="6" id="KW-1185">Reference proteome</keyword>
<dbReference type="CDD" id="cd17256">
    <property type="entry name" value="RMtype1_S_EcoJA65PI-TRD1-CR1_like"/>
    <property type="match status" value="1"/>
</dbReference>
<feature type="domain" description="Type I restriction modification DNA specificity" evidence="4">
    <location>
        <begin position="398"/>
        <end position="558"/>
    </location>
</feature>
<keyword evidence="3" id="KW-0238">DNA-binding</keyword>
<dbReference type="CDD" id="cd17249">
    <property type="entry name" value="RMtype1_S_EcoR124I-TRD2-CR2_like"/>
    <property type="match status" value="1"/>
</dbReference>
<dbReference type="SUPFAM" id="SSF116734">
    <property type="entry name" value="DNA methylase specificity domain"/>
    <property type="match status" value="2"/>
</dbReference>
<dbReference type="Proteomes" id="UP000235828">
    <property type="component" value="Chromosome A"/>
</dbReference>
<dbReference type="RefSeq" id="WP_102522504.1">
    <property type="nucleotide sequence ID" value="NZ_LT960611.1"/>
</dbReference>
<dbReference type="InterPro" id="IPR000055">
    <property type="entry name" value="Restrct_endonuc_typeI_TRD"/>
</dbReference>
<dbReference type="EMBL" id="LT960611">
    <property type="protein sequence ID" value="SON49922.1"/>
    <property type="molecule type" value="Genomic_DNA"/>
</dbReference>
<dbReference type="GO" id="GO:0003677">
    <property type="term" value="F:DNA binding"/>
    <property type="evidence" value="ECO:0007669"/>
    <property type="project" value="UniProtKB-KW"/>
</dbReference>
<gene>
    <name evidence="5" type="ORF">VTAP4600_A1943</name>
</gene>
<evidence type="ECO:0000259" key="4">
    <source>
        <dbReference type="Pfam" id="PF01420"/>
    </source>
</evidence>
<organism evidence="5 6">
    <name type="scientific">Vibrio tapetis subsp. tapetis</name>
    <dbReference type="NCBI Taxonomy" id="1671868"/>
    <lineage>
        <taxon>Bacteria</taxon>
        <taxon>Pseudomonadati</taxon>
        <taxon>Pseudomonadota</taxon>
        <taxon>Gammaproteobacteria</taxon>
        <taxon>Vibrionales</taxon>
        <taxon>Vibrionaceae</taxon>
        <taxon>Vibrio</taxon>
    </lineage>
</organism>